<evidence type="ECO:0000313" key="3">
    <source>
        <dbReference type="EMBL" id="EUC41253.1"/>
    </source>
</evidence>
<feature type="transmembrane region" description="Helical" evidence="1">
    <location>
        <begin position="146"/>
        <end position="168"/>
    </location>
</feature>
<keyword evidence="1" id="KW-0812">Transmembrane</keyword>
<feature type="signal peptide" evidence="2">
    <location>
        <begin position="1"/>
        <end position="17"/>
    </location>
</feature>
<keyword evidence="1" id="KW-0472">Membrane</keyword>
<dbReference type="GeneID" id="19118896"/>
<dbReference type="Proteomes" id="UP000054032">
    <property type="component" value="Unassembled WGS sequence"/>
</dbReference>
<sequence>MFRTITTLTLLLTSSLAAPTTNTPTHHPSDLECRCLTFSTSAAPTHCPYQELLALDWDAALSLATANDLKLQFASDATIAKVLAIPTPVDPSILDAIQQGKTLPLDPAEQVRSENRIICGFEDDVERVERCEDDGVGMMGAPEVHYVGTVVGLFMLFFVAYLVAEYLWTVCFARTRGIRLEGEEKALTVECDGLMPDQR</sequence>
<reference evidence="3 4" key="1">
    <citation type="journal article" date="2013" name="PLoS Genet.">
        <title>Comparative genome structure, secondary metabolite, and effector coding capacity across Cochliobolus pathogens.</title>
        <authorList>
            <person name="Condon B.J."/>
            <person name="Leng Y."/>
            <person name="Wu D."/>
            <person name="Bushley K.E."/>
            <person name="Ohm R.A."/>
            <person name="Otillar R."/>
            <person name="Martin J."/>
            <person name="Schackwitz W."/>
            <person name="Grimwood J."/>
            <person name="MohdZainudin N."/>
            <person name="Xue C."/>
            <person name="Wang R."/>
            <person name="Manning V.A."/>
            <person name="Dhillon B."/>
            <person name="Tu Z.J."/>
            <person name="Steffenson B.J."/>
            <person name="Salamov A."/>
            <person name="Sun H."/>
            <person name="Lowry S."/>
            <person name="LaButti K."/>
            <person name="Han J."/>
            <person name="Copeland A."/>
            <person name="Lindquist E."/>
            <person name="Barry K."/>
            <person name="Schmutz J."/>
            <person name="Baker S.E."/>
            <person name="Ciuffetti L.M."/>
            <person name="Grigoriev I.V."/>
            <person name="Zhong S."/>
            <person name="Turgeon B.G."/>
        </authorList>
    </citation>
    <scope>NUCLEOTIDE SEQUENCE [LARGE SCALE GENOMIC DNA]</scope>
    <source>
        <strain evidence="3 4">ATCC 44560</strain>
    </source>
</reference>
<evidence type="ECO:0000256" key="1">
    <source>
        <dbReference type="SAM" id="Phobius"/>
    </source>
</evidence>
<dbReference type="AlphaFoldDB" id="W6YUM8"/>
<keyword evidence="1" id="KW-1133">Transmembrane helix</keyword>
<dbReference type="RefSeq" id="XP_007692229.1">
    <property type="nucleotide sequence ID" value="XM_007694039.1"/>
</dbReference>
<organism evidence="3 4">
    <name type="scientific">Bipolaris oryzae ATCC 44560</name>
    <dbReference type="NCBI Taxonomy" id="930090"/>
    <lineage>
        <taxon>Eukaryota</taxon>
        <taxon>Fungi</taxon>
        <taxon>Dikarya</taxon>
        <taxon>Ascomycota</taxon>
        <taxon>Pezizomycotina</taxon>
        <taxon>Dothideomycetes</taxon>
        <taxon>Pleosporomycetidae</taxon>
        <taxon>Pleosporales</taxon>
        <taxon>Pleosporineae</taxon>
        <taxon>Pleosporaceae</taxon>
        <taxon>Bipolaris</taxon>
    </lineage>
</organism>
<gene>
    <name evidence="3" type="ORF">COCMIDRAFT_106653</name>
</gene>
<accession>W6YUM8</accession>
<dbReference type="EMBL" id="KI964112">
    <property type="protein sequence ID" value="EUC41253.1"/>
    <property type="molecule type" value="Genomic_DNA"/>
</dbReference>
<keyword evidence="2" id="KW-0732">Signal</keyword>
<feature type="chain" id="PRO_5004886133" evidence="2">
    <location>
        <begin position="18"/>
        <end position="199"/>
    </location>
</feature>
<proteinExistence type="predicted"/>
<dbReference type="eggNOG" id="ENOG502T4GX">
    <property type="taxonomic scope" value="Eukaryota"/>
</dbReference>
<protein>
    <submittedName>
        <fullName evidence="3">Uncharacterized protein</fullName>
    </submittedName>
</protein>
<evidence type="ECO:0000313" key="4">
    <source>
        <dbReference type="Proteomes" id="UP000054032"/>
    </source>
</evidence>
<dbReference type="KEGG" id="bor:COCMIDRAFT_106653"/>
<keyword evidence="4" id="KW-1185">Reference proteome</keyword>
<dbReference type="OrthoDB" id="3768069at2759"/>
<dbReference type="HOGENOM" id="CLU_1230135_0_0_1"/>
<name>W6YUM8_COCMI</name>
<evidence type="ECO:0000256" key="2">
    <source>
        <dbReference type="SAM" id="SignalP"/>
    </source>
</evidence>